<dbReference type="Proteomes" id="UP000608955">
    <property type="component" value="Unassembled WGS sequence"/>
</dbReference>
<evidence type="ECO:0000313" key="1">
    <source>
        <dbReference type="EMBL" id="GHD97402.1"/>
    </source>
</evidence>
<organism evidence="1 2">
    <name type="scientific">Streptomyces naganishii JCM 4654</name>
    <dbReference type="NCBI Taxonomy" id="1306179"/>
    <lineage>
        <taxon>Bacteria</taxon>
        <taxon>Bacillati</taxon>
        <taxon>Actinomycetota</taxon>
        <taxon>Actinomycetes</taxon>
        <taxon>Kitasatosporales</taxon>
        <taxon>Streptomycetaceae</taxon>
        <taxon>Streptomyces</taxon>
    </lineage>
</organism>
<accession>A0A919CYT7</accession>
<dbReference type="EMBL" id="BMVF01000055">
    <property type="protein sequence ID" value="GHD97402.1"/>
    <property type="molecule type" value="Genomic_DNA"/>
</dbReference>
<comment type="caution">
    <text evidence="1">The sequence shown here is derived from an EMBL/GenBank/DDBJ whole genome shotgun (WGS) entry which is preliminary data.</text>
</comment>
<name>A0A919CYT7_9ACTN</name>
<sequence length="70" mass="6733">MEVLGAVLGLLGSRVVAVFGGVVGVVPGWFGGVVTVAGTRLACGAGGGRWCLSGFGVLVRGGAEGLSCRG</sequence>
<protein>
    <submittedName>
        <fullName evidence="1">Uncharacterized protein</fullName>
    </submittedName>
</protein>
<reference evidence="1" key="2">
    <citation type="submission" date="2020-09" db="EMBL/GenBank/DDBJ databases">
        <authorList>
            <person name="Sun Q."/>
            <person name="Ohkuma M."/>
        </authorList>
    </citation>
    <scope>NUCLEOTIDE SEQUENCE</scope>
    <source>
        <strain evidence="1">JCM 4654</strain>
    </source>
</reference>
<reference evidence="1" key="1">
    <citation type="journal article" date="2014" name="Int. J. Syst. Evol. Microbiol.">
        <title>Complete genome sequence of Corynebacterium casei LMG S-19264T (=DSM 44701T), isolated from a smear-ripened cheese.</title>
        <authorList>
            <consortium name="US DOE Joint Genome Institute (JGI-PGF)"/>
            <person name="Walter F."/>
            <person name="Albersmeier A."/>
            <person name="Kalinowski J."/>
            <person name="Ruckert C."/>
        </authorList>
    </citation>
    <scope>NUCLEOTIDE SEQUENCE</scope>
    <source>
        <strain evidence="1">JCM 4654</strain>
    </source>
</reference>
<proteinExistence type="predicted"/>
<evidence type="ECO:0000313" key="2">
    <source>
        <dbReference type="Proteomes" id="UP000608955"/>
    </source>
</evidence>
<gene>
    <name evidence="1" type="ORF">GCM10010508_69580</name>
</gene>
<dbReference type="AlphaFoldDB" id="A0A919CYT7"/>
<keyword evidence="2" id="KW-1185">Reference proteome</keyword>